<name>A0A6A6NPF0_9PEZI</name>
<dbReference type="EMBL" id="MU001696">
    <property type="protein sequence ID" value="KAF2453665.1"/>
    <property type="molecule type" value="Genomic_DNA"/>
</dbReference>
<evidence type="ECO:0000313" key="1">
    <source>
        <dbReference type="EMBL" id="KAF2453665.1"/>
    </source>
</evidence>
<reference evidence="1" key="1">
    <citation type="journal article" date="2020" name="Stud. Mycol.">
        <title>101 Dothideomycetes genomes: a test case for predicting lifestyles and emergence of pathogens.</title>
        <authorList>
            <person name="Haridas S."/>
            <person name="Albert R."/>
            <person name="Binder M."/>
            <person name="Bloem J."/>
            <person name="Labutti K."/>
            <person name="Salamov A."/>
            <person name="Andreopoulos B."/>
            <person name="Baker S."/>
            <person name="Barry K."/>
            <person name="Bills G."/>
            <person name="Bluhm B."/>
            <person name="Cannon C."/>
            <person name="Castanera R."/>
            <person name="Culley D."/>
            <person name="Daum C."/>
            <person name="Ezra D."/>
            <person name="Gonzalez J."/>
            <person name="Henrissat B."/>
            <person name="Kuo A."/>
            <person name="Liang C."/>
            <person name="Lipzen A."/>
            <person name="Lutzoni F."/>
            <person name="Magnuson J."/>
            <person name="Mondo S."/>
            <person name="Nolan M."/>
            <person name="Ohm R."/>
            <person name="Pangilinan J."/>
            <person name="Park H.-J."/>
            <person name="Ramirez L."/>
            <person name="Alfaro M."/>
            <person name="Sun H."/>
            <person name="Tritt A."/>
            <person name="Yoshinaga Y."/>
            <person name="Zwiers L.-H."/>
            <person name="Turgeon B."/>
            <person name="Goodwin S."/>
            <person name="Spatafora J."/>
            <person name="Crous P."/>
            <person name="Grigoriev I."/>
        </authorList>
    </citation>
    <scope>NUCLEOTIDE SEQUENCE</scope>
    <source>
        <strain evidence="1">ATCC 16933</strain>
    </source>
</reference>
<accession>A0A6A6NPF0</accession>
<dbReference type="AlphaFoldDB" id="A0A6A6NPF0"/>
<keyword evidence="2" id="KW-1185">Reference proteome</keyword>
<proteinExistence type="predicted"/>
<evidence type="ECO:0000313" key="2">
    <source>
        <dbReference type="Proteomes" id="UP000799766"/>
    </source>
</evidence>
<sequence length="194" mass="21906">MGLGHLAKCQLDFSHLWMAYWLAKVFISRERTWQANRDLRESVLTLSDPRKASGCWLHTAYVFVVAGPLSPTPIRAERRTWKPTLGRRRACGESLQDGEDNAAAKLKICEQKPDSTHSRWLQSPPRYTPNDIALLLSLGPLHAPSHVLLEIRCISTSPASTPTPRRASRWVECSQLGISETRELTSKEVPAQRR</sequence>
<protein>
    <submittedName>
        <fullName evidence="1">Uncharacterized protein</fullName>
    </submittedName>
</protein>
<organism evidence="1 2">
    <name type="scientific">Lineolata rhizophorae</name>
    <dbReference type="NCBI Taxonomy" id="578093"/>
    <lineage>
        <taxon>Eukaryota</taxon>
        <taxon>Fungi</taxon>
        <taxon>Dikarya</taxon>
        <taxon>Ascomycota</taxon>
        <taxon>Pezizomycotina</taxon>
        <taxon>Dothideomycetes</taxon>
        <taxon>Dothideomycetes incertae sedis</taxon>
        <taxon>Lineolatales</taxon>
        <taxon>Lineolataceae</taxon>
        <taxon>Lineolata</taxon>
    </lineage>
</organism>
<gene>
    <name evidence="1" type="ORF">BDY21DRAFT_366934</name>
</gene>
<dbReference type="Proteomes" id="UP000799766">
    <property type="component" value="Unassembled WGS sequence"/>
</dbReference>